<proteinExistence type="predicted"/>
<dbReference type="EMBL" id="CP036279">
    <property type="protein sequence ID" value="QDU60591.1"/>
    <property type="molecule type" value="Genomic_DNA"/>
</dbReference>
<gene>
    <name evidence="2" type="ORF">Pan216_14380</name>
</gene>
<evidence type="ECO:0000256" key="1">
    <source>
        <dbReference type="SAM" id="MobiDB-lite"/>
    </source>
</evidence>
<organism evidence="2 3">
    <name type="scientific">Kolteria novifilia</name>
    <dbReference type="NCBI Taxonomy" id="2527975"/>
    <lineage>
        <taxon>Bacteria</taxon>
        <taxon>Pseudomonadati</taxon>
        <taxon>Planctomycetota</taxon>
        <taxon>Planctomycetia</taxon>
        <taxon>Kolteriales</taxon>
        <taxon>Kolteriaceae</taxon>
        <taxon>Kolteria</taxon>
    </lineage>
</organism>
<evidence type="ECO:0000313" key="2">
    <source>
        <dbReference type="EMBL" id="QDU60591.1"/>
    </source>
</evidence>
<protein>
    <submittedName>
        <fullName evidence="2">Uncharacterized protein</fullName>
    </submittedName>
</protein>
<sequence length="87" mass="9279">MFLVGWACGPPDIECQGDGTGEETAIQKAPSPLTPLPQGEGNKRLILPQGEGNKRLALPQGEGNKRLILPQGEGNKRLALPQGEEHE</sequence>
<dbReference type="AlphaFoldDB" id="A0A518B0T1"/>
<feature type="region of interest" description="Disordered" evidence="1">
    <location>
        <begin position="17"/>
        <end position="41"/>
    </location>
</feature>
<keyword evidence="3" id="KW-1185">Reference proteome</keyword>
<feature type="region of interest" description="Disordered" evidence="1">
    <location>
        <begin position="54"/>
        <end position="87"/>
    </location>
</feature>
<dbReference type="KEGG" id="knv:Pan216_14380"/>
<evidence type="ECO:0000313" key="3">
    <source>
        <dbReference type="Proteomes" id="UP000317093"/>
    </source>
</evidence>
<reference evidence="2 3" key="1">
    <citation type="submission" date="2019-02" db="EMBL/GenBank/DDBJ databases">
        <title>Deep-cultivation of Planctomycetes and their phenomic and genomic characterization uncovers novel biology.</title>
        <authorList>
            <person name="Wiegand S."/>
            <person name="Jogler M."/>
            <person name="Boedeker C."/>
            <person name="Pinto D."/>
            <person name="Vollmers J."/>
            <person name="Rivas-Marin E."/>
            <person name="Kohn T."/>
            <person name="Peeters S.H."/>
            <person name="Heuer A."/>
            <person name="Rast P."/>
            <person name="Oberbeckmann S."/>
            <person name="Bunk B."/>
            <person name="Jeske O."/>
            <person name="Meyerdierks A."/>
            <person name="Storesund J.E."/>
            <person name="Kallscheuer N."/>
            <person name="Luecker S."/>
            <person name="Lage O.M."/>
            <person name="Pohl T."/>
            <person name="Merkel B.J."/>
            <person name="Hornburger P."/>
            <person name="Mueller R.-W."/>
            <person name="Bruemmer F."/>
            <person name="Labrenz M."/>
            <person name="Spormann A.M."/>
            <person name="Op den Camp H."/>
            <person name="Overmann J."/>
            <person name="Amann R."/>
            <person name="Jetten M.S.M."/>
            <person name="Mascher T."/>
            <person name="Medema M.H."/>
            <person name="Devos D.P."/>
            <person name="Kaster A.-K."/>
            <person name="Ovreas L."/>
            <person name="Rohde M."/>
            <person name="Galperin M.Y."/>
            <person name="Jogler C."/>
        </authorList>
    </citation>
    <scope>NUCLEOTIDE SEQUENCE [LARGE SCALE GENOMIC DNA]</scope>
    <source>
        <strain evidence="2 3">Pan216</strain>
    </source>
</reference>
<dbReference type="Proteomes" id="UP000317093">
    <property type="component" value="Chromosome"/>
</dbReference>
<name>A0A518B0T1_9BACT</name>
<accession>A0A518B0T1</accession>